<dbReference type="InterPro" id="IPR000668">
    <property type="entry name" value="Peptidase_C1A_C"/>
</dbReference>
<evidence type="ECO:0000256" key="2">
    <source>
        <dbReference type="ARBA" id="ARBA00022670"/>
    </source>
</evidence>
<evidence type="ECO:0000256" key="4">
    <source>
        <dbReference type="ARBA" id="ARBA00022807"/>
    </source>
</evidence>
<evidence type="ECO:0000313" key="11">
    <source>
        <dbReference type="Proteomes" id="UP000410492"/>
    </source>
</evidence>
<dbReference type="PANTHER" id="PTHR12411">
    <property type="entry name" value="CYSTEINE PROTEASE FAMILY C1-RELATED"/>
    <property type="match status" value="1"/>
</dbReference>
<evidence type="ECO:0000256" key="5">
    <source>
        <dbReference type="ARBA" id="ARBA00023145"/>
    </source>
</evidence>
<dbReference type="InterPro" id="IPR013128">
    <property type="entry name" value="Peptidase_C1A"/>
</dbReference>
<protein>
    <recommendedName>
        <fullName evidence="12">Gut cathepsin L-like cysteine protease</fullName>
    </recommendedName>
</protein>
<dbReference type="InterPro" id="IPR038765">
    <property type="entry name" value="Papain-like_cys_pep_sf"/>
</dbReference>
<dbReference type="SMART" id="SM00645">
    <property type="entry name" value="Pept_C1"/>
    <property type="match status" value="1"/>
</dbReference>
<feature type="signal peptide" evidence="7">
    <location>
        <begin position="1"/>
        <end position="18"/>
    </location>
</feature>
<dbReference type="InterPro" id="IPR039417">
    <property type="entry name" value="Peptidase_C1A_papain-like"/>
</dbReference>
<feature type="chain" id="PRO_5025001196" description="Gut cathepsin L-like cysteine protease" evidence="7">
    <location>
        <begin position="19"/>
        <end position="326"/>
    </location>
</feature>
<dbReference type="PROSITE" id="PS00139">
    <property type="entry name" value="THIOL_PROTEASE_CYS"/>
    <property type="match status" value="1"/>
</dbReference>
<name>A0A653BZ57_CALMS</name>
<keyword evidence="11" id="KW-1185">Reference proteome</keyword>
<dbReference type="PRINTS" id="PR00705">
    <property type="entry name" value="PAPAIN"/>
</dbReference>
<evidence type="ECO:0000256" key="3">
    <source>
        <dbReference type="ARBA" id="ARBA00022801"/>
    </source>
</evidence>
<keyword evidence="2" id="KW-0645">Protease</keyword>
<feature type="domain" description="Cathepsin propeptide inhibitor" evidence="9">
    <location>
        <begin position="23"/>
        <end position="83"/>
    </location>
</feature>
<dbReference type="FunFam" id="3.90.70.10:FF:000006">
    <property type="entry name" value="Cathepsin S"/>
    <property type="match status" value="1"/>
</dbReference>
<keyword evidence="3" id="KW-0378">Hydrolase</keyword>
<dbReference type="SMART" id="SM00848">
    <property type="entry name" value="Inhibitor_I29"/>
    <property type="match status" value="1"/>
</dbReference>
<accession>A0A653BZ57</accession>
<evidence type="ECO:0000256" key="1">
    <source>
        <dbReference type="ARBA" id="ARBA00008455"/>
    </source>
</evidence>
<dbReference type="GO" id="GO:0006508">
    <property type="term" value="P:proteolysis"/>
    <property type="evidence" value="ECO:0007669"/>
    <property type="project" value="UniProtKB-KW"/>
</dbReference>
<dbReference type="InterPro" id="IPR000169">
    <property type="entry name" value="Pept_cys_AS"/>
</dbReference>
<evidence type="ECO:0000256" key="7">
    <source>
        <dbReference type="SAM" id="SignalP"/>
    </source>
</evidence>
<reference evidence="10 11" key="1">
    <citation type="submission" date="2019-01" db="EMBL/GenBank/DDBJ databases">
        <authorList>
            <person name="Sayadi A."/>
        </authorList>
    </citation>
    <scope>NUCLEOTIDE SEQUENCE [LARGE SCALE GENOMIC DNA]</scope>
</reference>
<dbReference type="CDD" id="cd02248">
    <property type="entry name" value="Peptidase_C1A"/>
    <property type="match status" value="1"/>
</dbReference>
<gene>
    <name evidence="10" type="ORF">CALMAC_LOCUS4913</name>
</gene>
<sequence>MKFLVVVATLVLVAGASSVYEEWQQFKLDHGKTYRSLVEEKRRFSVFQKNLIDIQEHNKKYERGEVSFAKKVTQFADMTHEEFLDLLKLQGVPALPSNAVHFDNFEDTDMEEKDAVDWREEGAVTPVKDQANCGSCWAFSAVGAIEGQFFKKSGTLVSLSAQELVDCATEEYGNNGCRGGLMGQAFDFVQDEGIQTEESYPYEGRRSSCKKSGDYVTKVKTYVFPLDEQEMARTVAAKGPVAVAIEASQLSFYDKGIVDETCRCSNKREDLNHGVLVVGYGSENGVDYWIVKNSWGADWGEKGYFRLKKDVKACGIGNYNTYPILL</sequence>
<evidence type="ECO:0000259" key="8">
    <source>
        <dbReference type="SMART" id="SM00645"/>
    </source>
</evidence>
<feature type="domain" description="Peptidase C1A papain C-terminal" evidence="8">
    <location>
        <begin position="112"/>
        <end position="324"/>
    </location>
</feature>
<dbReference type="SUPFAM" id="SSF54001">
    <property type="entry name" value="Cysteine proteinases"/>
    <property type="match status" value="1"/>
</dbReference>
<comment type="similarity">
    <text evidence="1">Belongs to the peptidase C1 family.</text>
</comment>
<dbReference type="GO" id="GO:0008234">
    <property type="term" value="F:cysteine-type peptidase activity"/>
    <property type="evidence" value="ECO:0007669"/>
    <property type="project" value="UniProtKB-KW"/>
</dbReference>
<dbReference type="InterPro" id="IPR013201">
    <property type="entry name" value="Prot_inhib_I29"/>
</dbReference>
<dbReference type="Gene3D" id="3.90.70.10">
    <property type="entry name" value="Cysteine proteinases"/>
    <property type="match status" value="1"/>
</dbReference>
<keyword evidence="5" id="KW-0865">Zymogen</keyword>
<dbReference type="AlphaFoldDB" id="A0A653BZ57"/>
<organism evidence="10 11">
    <name type="scientific">Callosobruchus maculatus</name>
    <name type="common">Southern cowpea weevil</name>
    <name type="synonym">Pulse bruchid</name>
    <dbReference type="NCBI Taxonomy" id="64391"/>
    <lineage>
        <taxon>Eukaryota</taxon>
        <taxon>Metazoa</taxon>
        <taxon>Ecdysozoa</taxon>
        <taxon>Arthropoda</taxon>
        <taxon>Hexapoda</taxon>
        <taxon>Insecta</taxon>
        <taxon>Pterygota</taxon>
        <taxon>Neoptera</taxon>
        <taxon>Endopterygota</taxon>
        <taxon>Coleoptera</taxon>
        <taxon>Polyphaga</taxon>
        <taxon>Cucujiformia</taxon>
        <taxon>Chrysomeloidea</taxon>
        <taxon>Chrysomelidae</taxon>
        <taxon>Bruchinae</taxon>
        <taxon>Bruchini</taxon>
        <taxon>Callosobruchus</taxon>
    </lineage>
</organism>
<dbReference type="Pfam" id="PF08246">
    <property type="entry name" value="Inhibitor_I29"/>
    <property type="match status" value="1"/>
</dbReference>
<keyword evidence="6" id="KW-1015">Disulfide bond</keyword>
<evidence type="ECO:0008006" key="12">
    <source>
        <dbReference type="Google" id="ProtNLM"/>
    </source>
</evidence>
<dbReference type="EMBL" id="CAACVG010006670">
    <property type="protein sequence ID" value="VEN40914.1"/>
    <property type="molecule type" value="Genomic_DNA"/>
</dbReference>
<keyword evidence="4" id="KW-0788">Thiol protease</keyword>
<dbReference type="Proteomes" id="UP000410492">
    <property type="component" value="Unassembled WGS sequence"/>
</dbReference>
<dbReference type="PROSITE" id="PS00639">
    <property type="entry name" value="THIOL_PROTEASE_HIS"/>
    <property type="match status" value="1"/>
</dbReference>
<evidence type="ECO:0000313" key="10">
    <source>
        <dbReference type="EMBL" id="VEN40914.1"/>
    </source>
</evidence>
<dbReference type="InterPro" id="IPR025660">
    <property type="entry name" value="Pept_his_AS"/>
</dbReference>
<dbReference type="Pfam" id="PF00112">
    <property type="entry name" value="Peptidase_C1"/>
    <property type="match status" value="1"/>
</dbReference>
<dbReference type="InterPro" id="IPR025661">
    <property type="entry name" value="Pept_asp_AS"/>
</dbReference>
<evidence type="ECO:0000256" key="6">
    <source>
        <dbReference type="ARBA" id="ARBA00023157"/>
    </source>
</evidence>
<proteinExistence type="inferred from homology"/>
<evidence type="ECO:0000259" key="9">
    <source>
        <dbReference type="SMART" id="SM00848"/>
    </source>
</evidence>
<keyword evidence="7" id="KW-0732">Signal</keyword>
<dbReference type="PROSITE" id="PS00640">
    <property type="entry name" value="THIOL_PROTEASE_ASN"/>
    <property type="match status" value="1"/>
</dbReference>
<dbReference type="OrthoDB" id="10253408at2759"/>